<keyword evidence="5" id="KW-1185">Reference proteome</keyword>
<feature type="domain" description="PWI" evidence="3">
    <location>
        <begin position="72"/>
        <end position="122"/>
    </location>
</feature>
<dbReference type="Pfam" id="PF01480">
    <property type="entry name" value="PWI"/>
    <property type="match status" value="1"/>
</dbReference>
<evidence type="ECO:0000256" key="2">
    <source>
        <dbReference type="SAM" id="MobiDB-lite"/>
    </source>
</evidence>
<dbReference type="PANTHER" id="PTHR14398">
    <property type="entry name" value="RNA RECOGNITION RRM/RNP DOMAIN"/>
    <property type="match status" value="1"/>
</dbReference>
<dbReference type="AlphaFoldDB" id="A0A4S4K7T8"/>
<reference evidence="4 5" key="1">
    <citation type="submission" date="2019-02" db="EMBL/GenBank/DDBJ databases">
        <title>Genome sequencing of the rare red list fungi Phlebia centrifuga.</title>
        <authorList>
            <person name="Buettner E."/>
            <person name="Kellner H."/>
        </authorList>
    </citation>
    <scope>NUCLEOTIDE SEQUENCE [LARGE SCALE GENOMIC DNA]</scope>
    <source>
        <strain evidence="4 5">DSM 108282</strain>
    </source>
</reference>
<dbReference type="EMBL" id="SGPJ01000538">
    <property type="protein sequence ID" value="THG93921.1"/>
    <property type="molecule type" value="Genomic_DNA"/>
</dbReference>
<dbReference type="GO" id="GO:0003723">
    <property type="term" value="F:RNA binding"/>
    <property type="evidence" value="ECO:0007669"/>
    <property type="project" value="UniProtKB-KW"/>
</dbReference>
<proteinExistence type="predicted"/>
<evidence type="ECO:0000313" key="5">
    <source>
        <dbReference type="Proteomes" id="UP000309038"/>
    </source>
</evidence>
<organism evidence="4 5">
    <name type="scientific">Hermanssonia centrifuga</name>
    <dbReference type="NCBI Taxonomy" id="98765"/>
    <lineage>
        <taxon>Eukaryota</taxon>
        <taxon>Fungi</taxon>
        <taxon>Dikarya</taxon>
        <taxon>Basidiomycota</taxon>
        <taxon>Agaricomycotina</taxon>
        <taxon>Agaricomycetes</taxon>
        <taxon>Polyporales</taxon>
        <taxon>Meruliaceae</taxon>
        <taxon>Hermanssonia</taxon>
    </lineage>
</organism>
<gene>
    <name evidence="4" type="ORF">EW026_g7434</name>
</gene>
<dbReference type="GO" id="GO:0005634">
    <property type="term" value="C:nucleus"/>
    <property type="evidence" value="ECO:0007669"/>
    <property type="project" value="TreeGrafter"/>
</dbReference>
<accession>A0A4S4K7T8</accession>
<dbReference type="InterPro" id="IPR045137">
    <property type="entry name" value="RBM26/27"/>
</dbReference>
<name>A0A4S4K7T8_9APHY</name>
<dbReference type="InterPro" id="IPR002483">
    <property type="entry name" value="PWI_dom"/>
</dbReference>
<feature type="region of interest" description="Disordered" evidence="2">
    <location>
        <begin position="192"/>
        <end position="248"/>
    </location>
</feature>
<feature type="compositionally biased region" description="Basic and acidic residues" evidence="2">
    <location>
        <begin position="226"/>
        <end position="247"/>
    </location>
</feature>
<comment type="caution">
    <text evidence="4">The sequence shown here is derived from an EMBL/GenBank/DDBJ whole genome shotgun (WGS) entry which is preliminary data.</text>
</comment>
<dbReference type="PANTHER" id="PTHR14398:SF0">
    <property type="entry name" value="ZINC FINGER PROTEIN SWM"/>
    <property type="match status" value="1"/>
</dbReference>
<evidence type="ECO:0000256" key="1">
    <source>
        <dbReference type="ARBA" id="ARBA00022884"/>
    </source>
</evidence>
<protein>
    <recommendedName>
        <fullName evidence="3">PWI domain-containing protein</fullName>
    </recommendedName>
</protein>
<sequence length="300" mass="32329">MLACVQESSSARLIPHVDEQFGAAHGASFVTENALVGNNDGDDTAPSLLSHSFVASYNPLNMIIDSEAASYLKPWLVRTLEPICDAEPGALADYILALLKHNAPEADLRKELASQLEEFLEKGLRSRFDVFGGKFTSIRPFTEVASFIDTLFTALRTKSYLPYSAPSPPSGSMASSSSHNIDIGIPIPLDALLTPTSPGSQERGRKRSLEQDERDLRPTKGARLGNDGHSRYGRPERGSWAPREGRGGRMMISGRADYMDGGMDGAMEMGIGGGEYAEIIIITAIAPEGHSANTVMAKML</sequence>
<evidence type="ECO:0000313" key="4">
    <source>
        <dbReference type="EMBL" id="THG93921.1"/>
    </source>
</evidence>
<feature type="compositionally biased region" description="Basic and acidic residues" evidence="2">
    <location>
        <begin position="207"/>
        <end position="218"/>
    </location>
</feature>
<keyword evidence="1" id="KW-0694">RNA-binding</keyword>
<evidence type="ECO:0000259" key="3">
    <source>
        <dbReference type="Pfam" id="PF01480"/>
    </source>
</evidence>
<dbReference type="Proteomes" id="UP000309038">
    <property type="component" value="Unassembled WGS sequence"/>
</dbReference>